<evidence type="ECO:0000313" key="2">
    <source>
        <dbReference type="Proteomes" id="UP001372834"/>
    </source>
</evidence>
<dbReference type="AlphaFoldDB" id="A0AAN8NWT8"/>
<protein>
    <submittedName>
        <fullName evidence="1">Uncharacterized protein</fullName>
    </submittedName>
</protein>
<reference evidence="1 2" key="1">
    <citation type="submission" date="2023-10" db="EMBL/GenBank/DDBJ databases">
        <title>Genomes of two closely related lineages of the louse Polyplax serrata with different host specificities.</title>
        <authorList>
            <person name="Martinu J."/>
            <person name="Tarabai H."/>
            <person name="Stefka J."/>
            <person name="Hypsa V."/>
        </authorList>
    </citation>
    <scope>NUCLEOTIDE SEQUENCE [LARGE SCALE GENOMIC DNA]</scope>
    <source>
        <strain evidence="1">HR10_N</strain>
    </source>
</reference>
<sequence length="91" mass="10120">MEIHGVSVHGGRCSQFPRRTNTCGDFLNECLTVDMPHTCHLYSSIKPREPDGGREYPSTVKGDRGIRPIGHTDLVGAHVLRTSVWFTCVEP</sequence>
<accession>A0AAN8NWT8</accession>
<organism evidence="1 2">
    <name type="scientific">Polyplax serrata</name>
    <name type="common">Common mouse louse</name>
    <dbReference type="NCBI Taxonomy" id="468196"/>
    <lineage>
        <taxon>Eukaryota</taxon>
        <taxon>Metazoa</taxon>
        <taxon>Ecdysozoa</taxon>
        <taxon>Arthropoda</taxon>
        <taxon>Hexapoda</taxon>
        <taxon>Insecta</taxon>
        <taxon>Pterygota</taxon>
        <taxon>Neoptera</taxon>
        <taxon>Paraneoptera</taxon>
        <taxon>Psocodea</taxon>
        <taxon>Troctomorpha</taxon>
        <taxon>Phthiraptera</taxon>
        <taxon>Anoplura</taxon>
        <taxon>Polyplacidae</taxon>
        <taxon>Polyplax</taxon>
    </lineage>
</organism>
<proteinExistence type="predicted"/>
<name>A0AAN8NWT8_POLSC</name>
<comment type="caution">
    <text evidence="1">The sequence shown here is derived from an EMBL/GenBank/DDBJ whole genome shotgun (WGS) entry which is preliminary data.</text>
</comment>
<evidence type="ECO:0000313" key="1">
    <source>
        <dbReference type="EMBL" id="KAK6625567.1"/>
    </source>
</evidence>
<gene>
    <name evidence="1" type="ORF">RUM43_005866</name>
</gene>
<dbReference type="EMBL" id="JAWJWE010000037">
    <property type="protein sequence ID" value="KAK6625567.1"/>
    <property type="molecule type" value="Genomic_DNA"/>
</dbReference>
<dbReference type="Proteomes" id="UP001372834">
    <property type="component" value="Unassembled WGS sequence"/>
</dbReference>